<keyword evidence="1" id="KW-0285">Flavoprotein</keyword>
<proteinExistence type="predicted"/>
<evidence type="ECO:0000313" key="6">
    <source>
        <dbReference type="Proteomes" id="UP001596501"/>
    </source>
</evidence>
<comment type="caution">
    <text evidence="5">The sequence shown here is derived from an EMBL/GenBank/DDBJ whole genome shotgun (WGS) entry which is preliminary data.</text>
</comment>
<evidence type="ECO:0000256" key="1">
    <source>
        <dbReference type="ARBA" id="ARBA00022630"/>
    </source>
</evidence>
<accession>A0ABW2QSD7</accession>
<dbReference type="RefSeq" id="WP_382227950.1">
    <property type="nucleotide sequence ID" value="NZ_JBHTCA010000033.1"/>
</dbReference>
<evidence type="ECO:0000259" key="4">
    <source>
        <dbReference type="PROSITE" id="PS51387"/>
    </source>
</evidence>
<dbReference type="SUPFAM" id="SSF55447">
    <property type="entry name" value="CO dehydrogenase flavoprotein C-terminal domain-like"/>
    <property type="match status" value="1"/>
</dbReference>
<dbReference type="PROSITE" id="PS51387">
    <property type="entry name" value="FAD_PCMH"/>
    <property type="match status" value="1"/>
</dbReference>
<dbReference type="InterPro" id="IPR036318">
    <property type="entry name" value="FAD-bd_PCMH-like_sf"/>
</dbReference>
<dbReference type="SUPFAM" id="SSF56176">
    <property type="entry name" value="FAD-binding/transporter-associated domain-like"/>
    <property type="match status" value="1"/>
</dbReference>
<dbReference type="InterPro" id="IPR016167">
    <property type="entry name" value="FAD-bd_PCMH_sub1"/>
</dbReference>
<dbReference type="InterPro" id="IPR002346">
    <property type="entry name" value="Mopterin_DH_FAD-bd"/>
</dbReference>
<dbReference type="Proteomes" id="UP001596501">
    <property type="component" value="Unassembled WGS sequence"/>
</dbReference>
<gene>
    <name evidence="5" type="ORF">ACFQPB_21695</name>
</gene>
<evidence type="ECO:0000313" key="5">
    <source>
        <dbReference type="EMBL" id="MFC7411478.1"/>
    </source>
</evidence>
<dbReference type="InterPro" id="IPR005107">
    <property type="entry name" value="CO_DH_flav_C"/>
</dbReference>
<dbReference type="Gene3D" id="3.30.390.50">
    <property type="entry name" value="CO dehydrogenase flavoprotein, C-terminal domain"/>
    <property type="match status" value="1"/>
</dbReference>
<dbReference type="InterPro" id="IPR016169">
    <property type="entry name" value="FAD-bd_PCMH_sub2"/>
</dbReference>
<evidence type="ECO:0000256" key="3">
    <source>
        <dbReference type="ARBA" id="ARBA00023002"/>
    </source>
</evidence>
<sequence>MTPFEYRRATTVAEAVTWLRDEPEAKLLAGGQSLLGAMKLGLAAPPLLIDLGGIEALRALRDEGSSLWIGALCTHATVVASPLVRECLPGLACLAAGIADQQVRNRGTLGGSLANADPAACWQAGVLACGATLLTDRRAISADDFFQGLFSTALEPDELLLGAHFPLGVQLSYLKFEQPASRFALAGAAVARSESEVRVALTGLGHGVFRWQEAEAALSRRFEPEMLAGLRPDANRASSDLHASADYRLHLAGVLTRRALINMRQTS</sequence>
<keyword evidence="2" id="KW-0274">FAD</keyword>
<keyword evidence="6" id="KW-1185">Reference proteome</keyword>
<dbReference type="InterPro" id="IPR016166">
    <property type="entry name" value="FAD-bd_PCMH"/>
</dbReference>
<dbReference type="InterPro" id="IPR036683">
    <property type="entry name" value="CO_DH_flav_C_dom_sf"/>
</dbReference>
<organism evidence="5 6">
    <name type="scientific">Hydrogenophaga atypica</name>
    <dbReference type="NCBI Taxonomy" id="249409"/>
    <lineage>
        <taxon>Bacteria</taxon>
        <taxon>Pseudomonadati</taxon>
        <taxon>Pseudomonadota</taxon>
        <taxon>Betaproteobacteria</taxon>
        <taxon>Burkholderiales</taxon>
        <taxon>Comamonadaceae</taxon>
        <taxon>Hydrogenophaga</taxon>
    </lineage>
</organism>
<evidence type="ECO:0000256" key="2">
    <source>
        <dbReference type="ARBA" id="ARBA00022827"/>
    </source>
</evidence>
<dbReference type="Pfam" id="PF03450">
    <property type="entry name" value="CO_deh_flav_C"/>
    <property type="match status" value="1"/>
</dbReference>
<dbReference type="Pfam" id="PF00941">
    <property type="entry name" value="FAD_binding_5"/>
    <property type="match status" value="1"/>
</dbReference>
<protein>
    <submittedName>
        <fullName evidence="5">FAD binding domain-containing protein</fullName>
    </submittedName>
</protein>
<dbReference type="InterPro" id="IPR051312">
    <property type="entry name" value="Diverse_Substr_Oxidored"/>
</dbReference>
<dbReference type="Gene3D" id="3.30.43.10">
    <property type="entry name" value="Uridine Diphospho-n-acetylenolpyruvylglucosamine Reductase, domain 2"/>
    <property type="match status" value="1"/>
</dbReference>
<name>A0ABW2QSD7_9BURK</name>
<reference evidence="6" key="1">
    <citation type="journal article" date="2019" name="Int. J. Syst. Evol. Microbiol.">
        <title>The Global Catalogue of Microorganisms (GCM) 10K type strain sequencing project: providing services to taxonomists for standard genome sequencing and annotation.</title>
        <authorList>
            <consortium name="The Broad Institute Genomics Platform"/>
            <consortium name="The Broad Institute Genome Sequencing Center for Infectious Disease"/>
            <person name="Wu L."/>
            <person name="Ma J."/>
        </authorList>
    </citation>
    <scope>NUCLEOTIDE SEQUENCE [LARGE SCALE GENOMIC DNA]</scope>
    <source>
        <strain evidence="6">CGMCC 1.12371</strain>
    </source>
</reference>
<keyword evidence="3" id="KW-0560">Oxidoreductase</keyword>
<feature type="domain" description="FAD-binding PCMH-type" evidence="4">
    <location>
        <begin position="1"/>
        <end position="170"/>
    </location>
</feature>
<dbReference type="EMBL" id="JBHTCA010000033">
    <property type="protein sequence ID" value="MFC7411478.1"/>
    <property type="molecule type" value="Genomic_DNA"/>
</dbReference>
<dbReference type="PANTHER" id="PTHR42659">
    <property type="entry name" value="XANTHINE DEHYDROGENASE SUBUNIT C-RELATED"/>
    <property type="match status" value="1"/>
</dbReference>
<dbReference type="PANTHER" id="PTHR42659:SF2">
    <property type="entry name" value="XANTHINE DEHYDROGENASE SUBUNIT C-RELATED"/>
    <property type="match status" value="1"/>
</dbReference>
<dbReference type="SMART" id="SM01092">
    <property type="entry name" value="CO_deh_flav_C"/>
    <property type="match status" value="1"/>
</dbReference>
<dbReference type="Gene3D" id="3.30.465.10">
    <property type="match status" value="1"/>
</dbReference>